<protein>
    <submittedName>
        <fullName evidence="1">Uncharacterized protein</fullName>
    </submittedName>
</protein>
<evidence type="ECO:0000313" key="1">
    <source>
        <dbReference type="EMBL" id="ANY57507.1"/>
    </source>
</evidence>
<sequence length="52" mass="6305">MDKDIKVVKFTLGRLIENTVQKSLQKKTKNENKLWCNTSGKLWYKRHINKNW</sequence>
<accession>A0A1B2CSA4</accession>
<name>A0A1B2CSA4_9BBAC</name>
<gene>
    <name evidence="1" type="primary">PhopGV118</name>
    <name evidence="1" type="ORF">PhopGVgp118</name>
</gene>
<organism evidence="1">
    <name type="scientific">Phthorimaea operculella granulovirus</name>
    <dbReference type="NCBI Taxonomy" id="192584"/>
    <lineage>
        <taxon>Viruses</taxon>
        <taxon>Viruses incertae sedis</taxon>
        <taxon>Naldaviricetes</taxon>
        <taxon>Lefavirales</taxon>
        <taxon>Baculoviridae</taxon>
        <taxon>Betabaculovirus</taxon>
        <taxon>Betabaculovirus phoperculellae</taxon>
    </lineage>
</organism>
<dbReference type="EMBL" id="KU666536">
    <property type="protein sequence ID" value="ANY57507.1"/>
    <property type="molecule type" value="Genomic_DNA"/>
</dbReference>
<proteinExistence type="predicted"/>
<reference evidence="1" key="1">
    <citation type="journal article" date="2016" name="Arch. Virol.">
        <title>The comparative analysis of complete genome sequences from two South African betabaculoviruses: Phthorimaea operculella granulovirus and Plutella xylostella granulovirus.</title>
        <authorList>
            <person name="Jukes M.D."/>
            <person name="Motsoeneng B.M."/>
            <person name="Knox C.M."/>
            <person name="Hill M.P."/>
            <person name="Moore S.D."/>
        </authorList>
    </citation>
    <scope>NUCLEOTIDE SEQUENCE</scope>
    <source>
        <strain evidence="1">SA</strain>
    </source>
</reference>